<feature type="transmembrane region" description="Helical" evidence="2">
    <location>
        <begin position="100"/>
        <end position="117"/>
    </location>
</feature>
<dbReference type="InParanoid" id="A0A165ESD5"/>
<feature type="transmembrane region" description="Helical" evidence="2">
    <location>
        <begin position="228"/>
        <end position="253"/>
    </location>
</feature>
<protein>
    <recommendedName>
        <fullName evidence="3">DUF6535 domain-containing protein</fullName>
    </recommendedName>
</protein>
<gene>
    <name evidence="4" type="ORF">EXIGLDRAFT_679811</name>
</gene>
<name>A0A165ESD5_EXIGL</name>
<keyword evidence="5" id="KW-1185">Reference proteome</keyword>
<dbReference type="Pfam" id="PF20153">
    <property type="entry name" value="DUF6535"/>
    <property type="match status" value="1"/>
</dbReference>
<keyword evidence="2" id="KW-0812">Transmembrane</keyword>
<dbReference type="STRING" id="1314781.A0A165ESD5"/>
<evidence type="ECO:0000313" key="4">
    <source>
        <dbReference type="EMBL" id="KZV87573.1"/>
    </source>
</evidence>
<keyword evidence="2" id="KW-0472">Membrane</keyword>
<evidence type="ECO:0000259" key="3">
    <source>
        <dbReference type="Pfam" id="PF20153"/>
    </source>
</evidence>
<accession>A0A165ESD5</accession>
<dbReference type="EMBL" id="KV426121">
    <property type="protein sequence ID" value="KZV87573.1"/>
    <property type="molecule type" value="Genomic_DNA"/>
</dbReference>
<feature type="transmembrane region" description="Helical" evidence="2">
    <location>
        <begin position="171"/>
        <end position="193"/>
    </location>
</feature>
<keyword evidence="2" id="KW-1133">Transmembrane helix</keyword>
<dbReference type="AlphaFoldDB" id="A0A165ESD5"/>
<feature type="region of interest" description="Disordered" evidence="1">
    <location>
        <begin position="9"/>
        <end position="33"/>
    </location>
</feature>
<reference evidence="4 5" key="1">
    <citation type="journal article" date="2016" name="Mol. Biol. Evol.">
        <title>Comparative Genomics of Early-Diverging Mushroom-Forming Fungi Provides Insights into the Origins of Lignocellulose Decay Capabilities.</title>
        <authorList>
            <person name="Nagy L.G."/>
            <person name="Riley R."/>
            <person name="Tritt A."/>
            <person name="Adam C."/>
            <person name="Daum C."/>
            <person name="Floudas D."/>
            <person name="Sun H."/>
            <person name="Yadav J.S."/>
            <person name="Pangilinan J."/>
            <person name="Larsson K.H."/>
            <person name="Matsuura K."/>
            <person name="Barry K."/>
            <person name="Labutti K."/>
            <person name="Kuo R."/>
            <person name="Ohm R.A."/>
            <person name="Bhattacharya S.S."/>
            <person name="Shirouzu T."/>
            <person name="Yoshinaga Y."/>
            <person name="Martin F.M."/>
            <person name="Grigoriev I.V."/>
            <person name="Hibbett D.S."/>
        </authorList>
    </citation>
    <scope>NUCLEOTIDE SEQUENCE [LARGE SCALE GENOMIC DNA]</scope>
    <source>
        <strain evidence="4 5">HHB12029</strain>
    </source>
</reference>
<proteinExistence type="predicted"/>
<evidence type="ECO:0000256" key="1">
    <source>
        <dbReference type="SAM" id="MobiDB-lite"/>
    </source>
</evidence>
<dbReference type="InterPro" id="IPR045338">
    <property type="entry name" value="DUF6535"/>
</dbReference>
<feature type="transmembrane region" description="Helical" evidence="2">
    <location>
        <begin position="260"/>
        <end position="283"/>
    </location>
</feature>
<feature type="non-terminal residue" evidence="4">
    <location>
        <position position="492"/>
    </location>
</feature>
<feature type="domain" description="DUF6535" evidence="3">
    <location>
        <begin position="76"/>
        <end position="253"/>
    </location>
</feature>
<evidence type="ECO:0000256" key="2">
    <source>
        <dbReference type="SAM" id="Phobius"/>
    </source>
</evidence>
<organism evidence="4 5">
    <name type="scientific">Exidia glandulosa HHB12029</name>
    <dbReference type="NCBI Taxonomy" id="1314781"/>
    <lineage>
        <taxon>Eukaryota</taxon>
        <taxon>Fungi</taxon>
        <taxon>Dikarya</taxon>
        <taxon>Basidiomycota</taxon>
        <taxon>Agaricomycotina</taxon>
        <taxon>Agaricomycetes</taxon>
        <taxon>Auriculariales</taxon>
        <taxon>Exidiaceae</taxon>
        <taxon>Exidia</taxon>
    </lineage>
</organism>
<dbReference type="Proteomes" id="UP000077266">
    <property type="component" value="Unassembled WGS sequence"/>
</dbReference>
<evidence type="ECO:0000313" key="5">
    <source>
        <dbReference type="Proteomes" id="UP000077266"/>
    </source>
</evidence>
<sequence length="492" mass="54668">MDEIHVAAFPSRRDIAGDDDAPDGDSASAQSRVGCSCAPVPPVRHEYPAEQLDTEFKRMYPPDPFGQEMAPDARVWKVYRDEATAQDEAMLDGWSKTLDILLIFAGLFSAVATAFIVESYKSLQPDFAEYTARALFILVSARNASSLVPAPTLTDPSIFIVATRSRFINGFWFTSLSLSLSVALLCILVKQWLVQYKERITASCKSPQYWARRRSFYFTGLKTWRVHAIISVLPLLLHISLFLFLAGLVVLLVALDTAIALALAVLTSGLATFYIFCCFSPLWKLDFPGTTPVLESMLWMLSIFYLAIAGIVHSALEYYFNRDSSIPRDWASAWSSAKRYIRSGLLRASTTIRCSARTSIASPYIRRPLRMLHLHLSSAAAYQPSSRAAEYRHLARQCVTLDATTLQWMFQRCSASDVRAVASEATGALHPSSRLAMILRGMGDAAMSCIATASRPMPDNIVDAVAQAPQAARLMRAILCQCDPSTHWYSYY</sequence>
<feature type="transmembrane region" description="Helical" evidence="2">
    <location>
        <begin position="298"/>
        <end position="320"/>
    </location>
</feature>